<evidence type="ECO:0000256" key="1">
    <source>
        <dbReference type="SAM" id="MobiDB-lite"/>
    </source>
</evidence>
<evidence type="ECO:0000313" key="4">
    <source>
        <dbReference type="Proteomes" id="UP001634393"/>
    </source>
</evidence>
<dbReference type="PANTHER" id="PTHR14523:SF1">
    <property type="entry name" value="HOMOLOGOUS RECOMBINATION OB-FOLD PROTEIN"/>
    <property type="match status" value="1"/>
</dbReference>
<proteinExistence type="predicted"/>
<dbReference type="Pfam" id="PF15072">
    <property type="entry name" value="HROB"/>
    <property type="match status" value="1"/>
</dbReference>
<dbReference type="AlphaFoldDB" id="A0ABD3S2A5"/>
<dbReference type="InterPro" id="IPR028045">
    <property type="entry name" value="HROB"/>
</dbReference>
<dbReference type="Proteomes" id="UP001634393">
    <property type="component" value="Unassembled WGS sequence"/>
</dbReference>
<comment type="caution">
    <text evidence="3">The sequence shown here is derived from an EMBL/GenBank/DDBJ whole genome shotgun (WGS) entry which is preliminary data.</text>
</comment>
<name>A0ABD3S2A5_9LAMI</name>
<organism evidence="3 4">
    <name type="scientific">Penstemon smallii</name>
    <dbReference type="NCBI Taxonomy" id="265156"/>
    <lineage>
        <taxon>Eukaryota</taxon>
        <taxon>Viridiplantae</taxon>
        <taxon>Streptophyta</taxon>
        <taxon>Embryophyta</taxon>
        <taxon>Tracheophyta</taxon>
        <taxon>Spermatophyta</taxon>
        <taxon>Magnoliopsida</taxon>
        <taxon>eudicotyledons</taxon>
        <taxon>Gunneridae</taxon>
        <taxon>Pentapetalae</taxon>
        <taxon>asterids</taxon>
        <taxon>lamiids</taxon>
        <taxon>Lamiales</taxon>
        <taxon>Plantaginaceae</taxon>
        <taxon>Cheloneae</taxon>
        <taxon>Penstemon</taxon>
    </lineage>
</organism>
<dbReference type="EMBL" id="JBJXBP010000007">
    <property type="protein sequence ID" value="KAL3818611.1"/>
    <property type="molecule type" value="Genomic_DNA"/>
</dbReference>
<dbReference type="PANTHER" id="PTHR14523">
    <property type="entry name" value="UNCHARACTERIZED PROTEIN C17ORF53 HOMOLOG"/>
    <property type="match status" value="1"/>
</dbReference>
<evidence type="ECO:0000313" key="3">
    <source>
        <dbReference type="EMBL" id="KAL3818611.1"/>
    </source>
</evidence>
<keyword evidence="4" id="KW-1185">Reference proteome</keyword>
<feature type="region of interest" description="Disordered" evidence="1">
    <location>
        <begin position="260"/>
        <end position="282"/>
    </location>
</feature>
<sequence length="388" mass="42378">MEHQQQPWEALDLDDSDLPSLLRPCKRHRSTTIPGPAGAIQSAMLRKTLDRQNDTNNVLIPTQEYIRRAVEDTSEFDDDFTRHPWLSALQFLGVGGVVIPSTPISSIKKCADAGRVERVVAVIKSCTPNGLGGLIVMLKDPTGTIGASVHHKVLCESEFRKNLTVGAVLILQKVTVFAPVRSAQYLNITLKNLVEVFCQGSGPSFQHDNSAYPAQHAHPANDSRGKAKTLEKMSTMQNIEMDVTTNEGGQNMGLAENRQCHNSTQKQNHVDRSSQSNSRASSNVIAAVRRKHSELTQDASKEVPEDIIETRLNGSDKCTEGGVLEGALSSNNVTGANSVAKSINEEIRGTNEDRVILQPLLVKPSLPQWTDEQLDELFAGDEDDGSLL</sequence>
<feature type="compositionally biased region" description="Low complexity" evidence="1">
    <location>
        <begin position="273"/>
        <end position="282"/>
    </location>
</feature>
<dbReference type="InterPro" id="IPR058570">
    <property type="entry name" value="HROB_OB"/>
</dbReference>
<accession>A0ABD3S2A5</accession>
<feature type="domain" description="Homologous recombination OB-fold protein OB-fold" evidence="2">
    <location>
        <begin position="115"/>
        <end position="199"/>
    </location>
</feature>
<protein>
    <recommendedName>
        <fullName evidence="2">Homologous recombination OB-fold protein OB-fold domain-containing protein</fullName>
    </recommendedName>
</protein>
<feature type="region of interest" description="Disordered" evidence="1">
    <location>
        <begin position="208"/>
        <end position="227"/>
    </location>
</feature>
<evidence type="ECO:0000259" key="2">
    <source>
        <dbReference type="Pfam" id="PF15072"/>
    </source>
</evidence>
<reference evidence="3 4" key="1">
    <citation type="submission" date="2024-12" db="EMBL/GenBank/DDBJ databases">
        <title>The unique morphological basis and parallel evolutionary history of personate flowers in Penstemon.</title>
        <authorList>
            <person name="Depatie T.H."/>
            <person name="Wessinger C.A."/>
        </authorList>
    </citation>
    <scope>NUCLEOTIDE SEQUENCE [LARGE SCALE GENOMIC DNA]</scope>
    <source>
        <strain evidence="3">WTNN_2</strain>
        <tissue evidence="3">Leaf</tissue>
    </source>
</reference>
<gene>
    <name evidence="3" type="ORF">ACJIZ3_004516</name>
</gene>